<dbReference type="HOGENOM" id="CLU_1969459_0_0_0"/>
<dbReference type="PRINTS" id="PR01374">
    <property type="entry name" value="TONBPROTEIN"/>
</dbReference>
<accession>Q021K1</accession>
<evidence type="ECO:0000259" key="13">
    <source>
        <dbReference type="PROSITE" id="PS52015"/>
    </source>
</evidence>
<dbReference type="PANTHER" id="PTHR33446">
    <property type="entry name" value="PROTEIN TONB-RELATED"/>
    <property type="match status" value="1"/>
</dbReference>
<dbReference type="NCBIfam" id="TIGR01352">
    <property type="entry name" value="tonB_Cterm"/>
    <property type="match status" value="1"/>
</dbReference>
<protein>
    <recommendedName>
        <fullName evidence="3">Protein TonB</fullName>
    </recommendedName>
</protein>
<evidence type="ECO:0000256" key="10">
    <source>
        <dbReference type="ARBA" id="ARBA00022989"/>
    </source>
</evidence>
<evidence type="ECO:0000256" key="3">
    <source>
        <dbReference type="ARBA" id="ARBA00022362"/>
    </source>
</evidence>
<keyword evidence="10" id="KW-1133">Transmembrane helix</keyword>
<sequence precursor="true">MPILKGMNTNTNCRAFGKLATVLVASVFLCVGYAEDGPKKISKSEGMNAVTSKVPPDYPAIAKQLKIEGPVELEAVVTESGTVEKVNIVSGNPVLTRPAAEALKKWKFAPFTSEGKTVKALVPVSLSFHM</sequence>
<reference evidence="14" key="1">
    <citation type="submission" date="2006-10" db="EMBL/GenBank/DDBJ databases">
        <title>Complete sequence of Solibacter usitatus Ellin6076.</title>
        <authorList>
            <consortium name="US DOE Joint Genome Institute"/>
            <person name="Copeland A."/>
            <person name="Lucas S."/>
            <person name="Lapidus A."/>
            <person name="Barry K."/>
            <person name="Detter J.C."/>
            <person name="Glavina del Rio T."/>
            <person name="Hammon N."/>
            <person name="Israni S."/>
            <person name="Dalin E."/>
            <person name="Tice H."/>
            <person name="Pitluck S."/>
            <person name="Thompson L.S."/>
            <person name="Brettin T."/>
            <person name="Bruce D."/>
            <person name="Han C."/>
            <person name="Tapia R."/>
            <person name="Gilna P."/>
            <person name="Schmutz J."/>
            <person name="Larimer F."/>
            <person name="Land M."/>
            <person name="Hauser L."/>
            <person name="Kyrpides N."/>
            <person name="Mikhailova N."/>
            <person name="Janssen P.H."/>
            <person name="Kuske C.R."/>
            <person name="Richardson P."/>
        </authorList>
    </citation>
    <scope>NUCLEOTIDE SEQUENCE</scope>
    <source>
        <strain evidence="14">Ellin6076</strain>
    </source>
</reference>
<dbReference type="InterPro" id="IPR037682">
    <property type="entry name" value="TonB_C"/>
</dbReference>
<evidence type="ECO:0000256" key="12">
    <source>
        <dbReference type="ARBA" id="ARBA00025849"/>
    </source>
</evidence>
<comment type="subcellular location">
    <subcellularLocation>
        <location evidence="1">Cell inner membrane</location>
        <topology evidence="1">Single-pass membrane protein</topology>
        <orientation evidence="1">Periplasmic side</orientation>
    </subcellularLocation>
</comment>
<evidence type="ECO:0000256" key="6">
    <source>
        <dbReference type="ARBA" id="ARBA00022519"/>
    </source>
</evidence>
<evidence type="ECO:0000256" key="8">
    <source>
        <dbReference type="ARBA" id="ARBA00022737"/>
    </source>
</evidence>
<dbReference type="GO" id="GO:0055085">
    <property type="term" value="P:transmembrane transport"/>
    <property type="evidence" value="ECO:0007669"/>
    <property type="project" value="InterPro"/>
</dbReference>
<dbReference type="eggNOG" id="COG0810">
    <property type="taxonomic scope" value="Bacteria"/>
</dbReference>
<dbReference type="PROSITE" id="PS52015">
    <property type="entry name" value="TONB_CTD"/>
    <property type="match status" value="1"/>
</dbReference>
<dbReference type="GO" id="GO:0030288">
    <property type="term" value="C:outer membrane-bounded periplasmic space"/>
    <property type="evidence" value="ECO:0007669"/>
    <property type="project" value="InterPro"/>
</dbReference>
<dbReference type="PANTHER" id="PTHR33446:SF8">
    <property type="entry name" value="PROTEIN TONB"/>
    <property type="match status" value="1"/>
</dbReference>
<dbReference type="Gene3D" id="3.30.1150.10">
    <property type="match status" value="1"/>
</dbReference>
<dbReference type="InterPro" id="IPR003538">
    <property type="entry name" value="TonB"/>
</dbReference>
<keyword evidence="9" id="KW-0653">Protein transport</keyword>
<dbReference type="GO" id="GO:0015031">
    <property type="term" value="P:protein transport"/>
    <property type="evidence" value="ECO:0007669"/>
    <property type="project" value="UniProtKB-KW"/>
</dbReference>
<evidence type="ECO:0000313" key="14">
    <source>
        <dbReference type="EMBL" id="ABJ84388.1"/>
    </source>
</evidence>
<evidence type="ECO:0000256" key="11">
    <source>
        <dbReference type="ARBA" id="ARBA00023136"/>
    </source>
</evidence>
<proteinExistence type="inferred from homology"/>
<keyword evidence="4" id="KW-0813">Transport</keyword>
<comment type="subunit">
    <text evidence="12">Homodimer. Forms a complex with the accessory proteins ExbB and ExbD.</text>
</comment>
<dbReference type="InterPro" id="IPR006260">
    <property type="entry name" value="TonB/TolA_C"/>
</dbReference>
<name>Q021K1_SOLUE</name>
<feature type="domain" description="TonB C-terminal" evidence="13">
    <location>
        <begin position="43"/>
        <end position="130"/>
    </location>
</feature>
<evidence type="ECO:0000256" key="4">
    <source>
        <dbReference type="ARBA" id="ARBA00022448"/>
    </source>
</evidence>
<evidence type="ECO:0000256" key="2">
    <source>
        <dbReference type="ARBA" id="ARBA00006555"/>
    </source>
</evidence>
<keyword evidence="6" id="KW-0997">Cell inner membrane</keyword>
<organism evidence="14">
    <name type="scientific">Solibacter usitatus (strain Ellin6076)</name>
    <dbReference type="NCBI Taxonomy" id="234267"/>
    <lineage>
        <taxon>Bacteria</taxon>
        <taxon>Pseudomonadati</taxon>
        <taxon>Acidobacteriota</taxon>
        <taxon>Terriglobia</taxon>
        <taxon>Bryobacterales</taxon>
        <taxon>Solibacteraceae</taxon>
        <taxon>Candidatus Solibacter</taxon>
    </lineage>
</organism>
<dbReference type="Pfam" id="PF03544">
    <property type="entry name" value="TonB_C"/>
    <property type="match status" value="1"/>
</dbReference>
<keyword evidence="7" id="KW-0812">Transmembrane</keyword>
<gene>
    <name evidence="14" type="ordered locus">Acid_3415</name>
</gene>
<dbReference type="InParanoid" id="Q021K1"/>
<comment type="similarity">
    <text evidence="2">Belongs to the TonB family.</text>
</comment>
<dbReference type="InterPro" id="IPR051045">
    <property type="entry name" value="TonB-dependent_transducer"/>
</dbReference>
<dbReference type="GO" id="GO:0031992">
    <property type="term" value="F:energy transducer activity"/>
    <property type="evidence" value="ECO:0007669"/>
    <property type="project" value="InterPro"/>
</dbReference>
<dbReference type="GO" id="GO:0098797">
    <property type="term" value="C:plasma membrane protein complex"/>
    <property type="evidence" value="ECO:0007669"/>
    <property type="project" value="TreeGrafter"/>
</dbReference>
<evidence type="ECO:0000256" key="7">
    <source>
        <dbReference type="ARBA" id="ARBA00022692"/>
    </source>
</evidence>
<evidence type="ECO:0000256" key="9">
    <source>
        <dbReference type="ARBA" id="ARBA00022927"/>
    </source>
</evidence>
<keyword evidence="11" id="KW-0472">Membrane</keyword>
<evidence type="ECO:0000256" key="5">
    <source>
        <dbReference type="ARBA" id="ARBA00022475"/>
    </source>
</evidence>
<dbReference type="STRING" id="234267.Acid_3415"/>
<dbReference type="SUPFAM" id="SSF74653">
    <property type="entry name" value="TolA/TonB C-terminal domain"/>
    <property type="match status" value="1"/>
</dbReference>
<dbReference type="EMBL" id="CP000473">
    <property type="protein sequence ID" value="ABJ84388.1"/>
    <property type="molecule type" value="Genomic_DNA"/>
</dbReference>
<keyword evidence="8" id="KW-0677">Repeat</keyword>
<keyword evidence="5" id="KW-1003">Cell membrane</keyword>
<evidence type="ECO:0000256" key="1">
    <source>
        <dbReference type="ARBA" id="ARBA00004383"/>
    </source>
</evidence>
<dbReference type="GO" id="GO:0015891">
    <property type="term" value="P:siderophore transport"/>
    <property type="evidence" value="ECO:0007669"/>
    <property type="project" value="InterPro"/>
</dbReference>
<dbReference type="KEGG" id="sus:Acid_3415"/>
<dbReference type="AlphaFoldDB" id="Q021K1"/>